<dbReference type="InterPro" id="IPR000873">
    <property type="entry name" value="AMP-dep_synth/lig_dom"/>
</dbReference>
<dbReference type="InterPro" id="IPR001242">
    <property type="entry name" value="Condensation_dom"/>
</dbReference>
<dbReference type="SUPFAM" id="SSF47336">
    <property type="entry name" value="ACP-like"/>
    <property type="match status" value="3"/>
</dbReference>
<keyword evidence="2" id="KW-0596">Phosphopantetheine</keyword>
<feature type="domain" description="Carrier" evidence="5">
    <location>
        <begin position="3911"/>
        <end position="3987"/>
    </location>
</feature>
<dbReference type="CDD" id="cd05930">
    <property type="entry name" value="A_NRPS"/>
    <property type="match status" value="3"/>
</dbReference>
<dbReference type="InterPro" id="IPR009081">
    <property type="entry name" value="PP-bd_ACP"/>
</dbReference>
<dbReference type="Gene3D" id="2.30.38.10">
    <property type="entry name" value="Luciferase, Domain 3"/>
    <property type="match status" value="1"/>
</dbReference>
<dbReference type="InterPro" id="IPR029058">
    <property type="entry name" value="AB_hydrolase_fold"/>
</dbReference>
<evidence type="ECO:0000313" key="7">
    <source>
        <dbReference type="Proteomes" id="UP000551501"/>
    </source>
</evidence>
<evidence type="ECO:0000256" key="3">
    <source>
        <dbReference type="ARBA" id="ARBA00022553"/>
    </source>
</evidence>
<feature type="domain" description="Carrier" evidence="5">
    <location>
        <begin position="953"/>
        <end position="1028"/>
    </location>
</feature>
<dbReference type="InterPro" id="IPR006162">
    <property type="entry name" value="Ppantetheine_attach_site"/>
</dbReference>
<dbReference type="UniPathway" id="UPA00011"/>
<dbReference type="GO" id="GO:0044550">
    <property type="term" value="P:secondary metabolite biosynthetic process"/>
    <property type="evidence" value="ECO:0007669"/>
    <property type="project" value="TreeGrafter"/>
</dbReference>
<dbReference type="InterPro" id="IPR023213">
    <property type="entry name" value="CAT-like_dom_sf"/>
</dbReference>
<dbReference type="Gene3D" id="3.40.50.1820">
    <property type="entry name" value="alpha/beta hydrolase"/>
    <property type="match status" value="1"/>
</dbReference>
<dbReference type="InterPro" id="IPR001031">
    <property type="entry name" value="Thioesterase"/>
</dbReference>
<evidence type="ECO:0000313" key="6">
    <source>
        <dbReference type="EMBL" id="MBB4133955.1"/>
    </source>
</evidence>
<dbReference type="PROSITE" id="PS00012">
    <property type="entry name" value="PHOSPHOPANTETHEINE"/>
    <property type="match status" value="3"/>
</dbReference>
<dbReference type="SMART" id="SM00823">
    <property type="entry name" value="PKS_PP"/>
    <property type="match status" value="3"/>
</dbReference>
<dbReference type="Gene3D" id="3.40.50.980">
    <property type="match status" value="2"/>
</dbReference>
<evidence type="ECO:0000256" key="1">
    <source>
        <dbReference type="ARBA" id="ARBA00001957"/>
    </source>
</evidence>
<dbReference type="InterPro" id="IPR036736">
    <property type="entry name" value="ACP-like_sf"/>
</dbReference>
<dbReference type="NCBIfam" id="NF003417">
    <property type="entry name" value="PRK04813.1"/>
    <property type="match status" value="3"/>
</dbReference>
<sequence>MTTTAIAAPKVVDLWPMSPLQQGLYYLARSTDGAVDPYVVQLSVDLRGDLDVERLRAAATALADRHPALRGAFRQRASGEPVVMVLDRVEPDVEVVDLRSATDPEASWTGIVDADHRRGFAVGRPPLVRFTVAVLGTGRHRLLITNHHLIWDGWSTPIVVGDLLRLYAGQTLAPAPSYRSYVSWLASADPAAIDRWVEYLDALPRPTRLAEPTAGPREPVTVRERLDVAAHSRLTALAREAGVTLNTLVQSAWALTASALTGSDDVVFGSVVSGRPAELPDVESTVGLFINTVPVRVRLDPSTTVASLLHAVSVEQAGLLSAHHVALHDLQARLGHGELFDSLVVFENYPLDDAALVALGEASGLELEITPGRNETDYPVVLTVTPEPTGELDVAVELDRSAGPVAAQAPAVLSRVLAAFARGGDTRLAEIVPTDPTVNPIRRLDAPETVDAVFAAARAQASADPAAPAVEGPDATVTRGELWTGVDALAARLVAAGAGPDVPVAIALERRTALVTALLAVIRAGAVPMPIDPDYPIDRIAAMIAVGRPQVAVASAATVDLFADCPASVLDVDAPERAEPAVPPVPSPDHGAYLLFTSGSTGRPKPVLATQRGLAARLSWDRRTGSDDRVRIAKSSPSFVDGLTEILTAVATSTPLVVADADERRSPAALAETLNTRGVDRFGAVPALLEALADDLTGRRTPDEWVASGEALRTDVAARLLALRPGSRLTNSYGSSEVVGDVTVHTVDADTVGTAGTVPIGAAVPGTRVSVLDGWLRPVADGVVGELYVAGPQLARGYPGVAGETASRFVADPEGTGERLYRTGDLVHRDPAGALVYDGRADGQLSVRGLRVEPGEVEAALVAQPGVAAAAVTVVRIGASDALAAFVVADPVETEPFDLADLRRRLGAVLPAHLVPTAVTEIDAIPLSPNGKIDRRALAALPVSAVHASEYRAPATAVETAVAAAVTDLLDVPRPGMGDDLLALGGHSLTAARLTARLTRELGVAIGIREVFDHPVLGDLAARIDELLADGHRVSALAPLVDRPERPQLSAAQERMWFLHELGGPDPVYTIRFALAVPAALDADALRAAFGDVLDRHEILRTVYVPADDATPAWQRVLAVDEIDEADRGIDVVDVDVADPTAVDLARADEPAGAAVAAAGAHAFDIAARIPIRLSLVRGADGHSVIVAAVHHIAADEWSAPVLFADLSTAYDARCGGRGPDRRPLPIQYVDYAAAPTADDALERWTRRLAGAPDELPTPRDRPRPAVPDQEGATVAFTVDAAQTSGLRALARRTGASMFVLSHVATAVTLAQLGAGEDIVLGTPVAGRVDDAVADLVGLFVNTLVLRTAIEPSATLGEIVADVRDVDLDALADQSTPFERLVDELAPARSLARNPLFQNMIAYRAPGDTPRFAGLATSAVDHGADRVQFDLSTTVLDDGERLAVRIDYAVELFDRTTVERIAAQWRSVVRALATDPSTRVGDLPAVGGRDLELVTRTWAHGPQTDVPDTLVGALDAVAARMPDDHAVLVARTGEQIDYAVLARRANALARHLIAVGAGPDDRIVVVADRTVDTIVAIMAVTAAGAAFVPVDPAQGADRLAAIVDVADPVLVLDPSAGLPPHEQSGRPIDDVERRASVRGDHACYVTFTSGSTGVPKGVVVPHSAIANTVAWRQATFALAPGDRLLQKTSPAFDPFVPEILWPLAYGATVVLPKPGAERDPVELGAVIADQRIAFVELVPSMISAMLDAGVRLGPIDGRRPILSAGGEAVRPDLVVDVAEAWDVHLWNTYGPAEAAVEMTAADLDGHRDGPVPIGTPIPGTGVYVLDTSLRPVAPGVVGELYIGGRPLARGYLGARGLTADRFVADPFGDGARLYRTGDLVRWNGSGSLEFIGRDDFQLKLRGMRVEPGEVETLLTAVDGVRAAVATTVGSGATTRLVAYVTAASALDGPRILAAVRAMTPPAHLVPSAIAVIDEFGYSAAGKIDRRSLPPFEAVADDAVATGEAPRGPFEEAVAAAMGDVLDAPAPARDGDFFALGGHSLVATRLVSAIGRATGRRLSVRDVFERPTVADLAELLGRTVDTRDGDVRETGGPAATGAEMSRAPATDGQRALWLLAQMDEGAAYENHGVWHVDGRLDPDALRGAVRALLARHDVLRTVLDWDGDDLWQRVTPIDDPAIDAVVDIADVADHDVADRITALRATHTDLTADLPIRVRLLRTETVDVLVVSLHHAVTDETSTPLIYADLGTAYAAAADGNAPAWGPRPAQYTEYAQWRRDQGGDADLSAAAAAFDAFPTVADLPYAADGAGRETGAPVVYRGAALSADTVAAVRSTAAGVRTTPLMVLQYAVAAALDALGAGPRVALGTPVSLRDDEAFADTVGYFVNTVVLRSDVTARPSFRAAADRIRTETLAAFERRHVPFGDVVDRVNPPRPNGVSPIFQVMVAHLDDAAPTSVSVGAHRLTPIAESAYGAARGIAGVDREAIADVVASLSEQPDGSWEIGVDVPEGLFDEETVDTLVALTAGVVAVIGAAPDLPMDRAVALARRAGDAPVAPVLEAVAGGRGVWAANRTVPAAEGRDLDVVLDAVLRTWGLVEADGSNTRAGRTADRLSAVTVHHSVGAFDDDTVRADGGARVLADGAAVTRLDLLGDGADPRRFDAAAAVVGALLDEPDAVVRLGSVDRWWAAAGARAESDDLLTDGHWIDFVEEAMDADEPADAARGPIRASATRAQLPGGTGTAAAVAATVRALRAAGVDLGDVAIVDVEESARHDDETSFTPGDLVWRYPALVADDAGVELPPLAEIGDYTLLRDHSVHAQGLFADVPDAAVLVRVHHTDTVVEAVHDDRRASTATGVGGHRADVTVTIGADGRQVRVALIHDYDVDVDAAAILSALADGPPSPGDIDRTGPVHLDRAAAARRESTRRDLVRLSARDRERLDAEFGPVEDVWPVTALGEGLLFHLRVAGDAGETDLYASQSVVTVRGRLDVAAMSEAIRLVVARHPSLRAAFATVSGRSVAVIAETIDVPITVYGPDDVDRDGAEAILAAERFAPFRAEQAPLIRFALVPAGADWLVVFSFEHVLMDGWSIGRLLDDLFAIYAGDELESPASMRGCLEWLGGRDEAAARSAWRRYLSGVDEPTVLYPEAMASQPDARAAADHHRILDEETSDRVRRAAAAAGVTVSTFLQTAWGVTLGRLTGRTDVVFGTTVSGRPADVAGSDRVVGLLFNTVPVRVDLSGVRTVAEQVRAQQDSWIDVLDADHVGLTVIGDDIGVATLFDTLFIIQNVPASVEGRRYGGLDVVGRAVNDATHYPVSFAADPAQRIALRCAYRSDVLDAAQARLLTDRYVDVLGAMTADLDATVARIGVATRDEQELVLRTWNDTACAIPDVTIADLFTRQAARTPDATALVAGSTTLTFAQMSARVNRLARLLVSRGAGPERRVVLLLPRDERMVLAMFACFAAGAAYVPVDADYPPDRIAYMIETADPEVVVGTRALLPAGVGDGRARVIDLDDPAIGTELAGLADEELTAHEAPRATGDNLAYVIYTSGSTGRPKGVAVGYRGLTNMLVNHRAKIFDRVVAEQGGRRMRIAHTTSFSFDASWEQLFWMLDGHCVDVIDEDLRKDPDELLAYYDRVAVDGFDVTPSYGQVLLDAGLLDRPRAAGLSAAVDAAGVVFVSLGGEAVPDAVWTALREAPGVSGYNLYGPTEYTINALGADLADSATSSVGAPIYNTRAYVLDAGLSPVPPGTPGELYLAGAGTARGYLGQPGLTAERFVACPWGRGERMYRTGDVARWRDDGTLDYLGRSDAQVKIRGFRIEPAEVADAIAGRPGVSRAAVRVVTSPSGMPALVGYAVPDTADVDAGAIRDGLRDVLPDYMVPAAIGLVDDLPLTVNGKLDIAALPDVALAADEIVAPVGETETFVCSVFADLIGVPAVSVTADVFDSGANSLIAMKAAARLNDGDRGFAIRVRDVFTARTPRALAALATTSARESATMHPAVTEFVESDSGRRVICFHEAFGFVAAYAALVDRLPAGWGLVGVSDVVAVPDAVEPASFADLVGRYADVVQTVQAGGPYDLLGWSYGGHLAFAVARELDRRGERVASLTVVDAYAVDPAEAEQISVAESYRRVRAVAGADPDAPVADVVRDALAGSPIVGLSEADLAASFESHARCERMLTEPTVGAVDVPAVLVYSSTEMDARTPIETTWAAHLRGPIETVGVAAAHDELVTDDQVGEWIDPVRRIWR</sequence>
<dbReference type="Pfam" id="PF13193">
    <property type="entry name" value="AMP-binding_C"/>
    <property type="match status" value="2"/>
</dbReference>
<dbReference type="NCBIfam" id="TIGR01733">
    <property type="entry name" value="AA-adenyl-dom"/>
    <property type="match status" value="2"/>
</dbReference>
<dbReference type="InterPro" id="IPR045851">
    <property type="entry name" value="AMP-bd_C_sf"/>
</dbReference>
<dbReference type="InterPro" id="IPR020806">
    <property type="entry name" value="PKS_PP-bd"/>
</dbReference>
<feature type="region of interest" description="Disordered" evidence="4">
    <location>
        <begin position="2082"/>
        <end position="2103"/>
    </location>
</feature>
<dbReference type="GO" id="GO:0031177">
    <property type="term" value="F:phosphopantetheine binding"/>
    <property type="evidence" value="ECO:0007669"/>
    <property type="project" value="InterPro"/>
</dbReference>
<dbReference type="PROSITE" id="PS50075">
    <property type="entry name" value="CARRIER"/>
    <property type="match status" value="3"/>
</dbReference>
<evidence type="ECO:0000256" key="2">
    <source>
        <dbReference type="ARBA" id="ARBA00022450"/>
    </source>
</evidence>
<name>A0A840EME3_9ACTN</name>
<protein>
    <submittedName>
        <fullName evidence="6">Amino acid adenylation domain-containing protein</fullName>
    </submittedName>
</protein>
<dbReference type="SUPFAM" id="SSF56801">
    <property type="entry name" value="Acetyl-CoA synthetase-like"/>
    <property type="match status" value="3"/>
</dbReference>
<dbReference type="GO" id="GO:0005737">
    <property type="term" value="C:cytoplasm"/>
    <property type="evidence" value="ECO:0007669"/>
    <property type="project" value="TreeGrafter"/>
</dbReference>
<dbReference type="GO" id="GO:0008610">
    <property type="term" value="P:lipid biosynthetic process"/>
    <property type="evidence" value="ECO:0007669"/>
    <property type="project" value="UniProtKB-ARBA"/>
</dbReference>
<dbReference type="InterPro" id="IPR042099">
    <property type="entry name" value="ANL_N_sf"/>
</dbReference>
<dbReference type="PANTHER" id="PTHR45527:SF1">
    <property type="entry name" value="FATTY ACID SYNTHASE"/>
    <property type="match status" value="1"/>
</dbReference>
<dbReference type="InterPro" id="IPR020845">
    <property type="entry name" value="AMP-binding_CS"/>
</dbReference>
<dbReference type="Gene3D" id="3.30.559.30">
    <property type="entry name" value="Nonribosomal peptide synthetase, condensation domain"/>
    <property type="match status" value="4"/>
</dbReference>
<dbReference type="Gene3D" id="1.10.1200.10">
    <property type="entry name" value="ACP-like"/>
    <property type="match status" value="2"/>
</dbReference>
<dbReference type="Pfam" id="PF00975">
    <property type="entry name" value="Thioesterase"/>
    <property type="match status" value="1"/>
</dbReference>
<dbReference type="SMART" id="SM00824">
    <property type="entry name" value="PKS_TE"/>
    <property type="match status" value="1"/>
</dbReference>
<dbReference type="Proteomes" id="UP000551501">
    <property type="component" value="Unassembled WGS sequence"/>
</dbReference>
<proteinExistence type="predicted"/>
<gene>
    <name evidence="6" type="ORF">BKA16_000507</name>
</gene>
<reference evidence="6 7" key="1">
    <citation type="submission" date="2020-08" db="EMBL/GenBank/DDBJ databases">
        <title>Sequencing the genomes of 1000 actinobacteria strains.</title>
        <authorList>
            <person name="Klenk H.-P."/>
        </authorList>
    </citation>
    <scope>NUCLEOTIDE SEQUENCE [LARGE SCALE GENOMIC DNA]</scope>
    <source>
        <strain evidence="6 7">DSM 45298</strain>
    </source>
</reference>
<dbReference type="RefSeq" id="WP_183369138.1">
    <property type="nucleotide sequence ID" value="NZ_BAABHL010000112.1"/>
</dbReference>
<organism evidence="6 7">
    <name type="scientific">Gordonia humi</name>
    <dbReference type="NCBI Taxonomy" id="686429"/>
    <lineage>
        <taxon>Bacteria</taxon>
        <taxon>Bacillati</taxon>
        <taxon>Actinomycetota</taxon>
        <taxon>Actinomycetes</taxon>
        <taxon>Mycobacteriales</taxon>
        <taxon>Gordoniaceae</taxon>
        <taxon>Gordonia</taxon>
    </lineage>
</organism>
<dbReference type="Gene3D" id="3.40.50.12780">
    <property type="entry name" value="N-terminal domain of ligase-like"/>
    <property type="match status" value="2"/>
</dbReference>
<evidence type="ECO:0000259" key="5">
    <source>
        <dbReference type="PROSITE" id="PS50075"/>
    </source>
</evidence>
<dbReference type="InterPro" id="IPR020802">
    <property type="entry name" value="TesA-like"/>
</dbReference>
<dbReference type="FunFam" id="2.30.38.10:FF:000001">
    <property type="entry name" value="Non-ribosomal peptide synthetase PvdI"/>
    <property type="match status" value="1"/>
</dbReference>
<dbReference type="PROSITE" id="PS00455">
    <property type="entry name" value="AMP_BINDING"/>
    <property type="match status" value="3"/>
</dbReference>
<comment type="cofactor">
    <cofactor evidence="1">
        <name>pantetheine 4'-phosphate</name>
        <dbReference type="ChEBI" id="CHEBI:47942"/>
    </cofactor>
</comment>
<dbReference type="Pfam" id="PF00501">
    <property type="entry name" value="AMP-binding"/>
    <property type="match status" value="3"/>
</dbReference>
<feature type="domain" description="Carrier" evidence="5">
    <location>
        <begin position="2004"/>
        <end position="2079"/>
    </location>
</feature>
<dbReference type="SUPFAM" id="SSF53474">
    <property type="entry name" value="alpha/beta-Hydrolases"/>
    <property type="match status" value="1"/>
</dbReference>
<comment type="caution">
    <text evidence="6">The sequence shown here is derived from an EMBL/GenBank/DDBJ whole genome shotgun (WGS) entry which is preliminary data.</text>
</comment>
<feature type="region of interest" description="Disordered" evidence="4">
    <location>
        <begin position="1250"/>
        <end position="1269"/>
    </location>
</feature>
<evidence type="ECO:0000256" key="4">
    <source>
        <dbReference type="SAM" id="MobiDB-lite"/>
    </source>
</evidence>
<dbReference type="EMBL" id="JACIFP010000001">
    <property type="protein sequence ID" value="MBB4133955.1"/>
    <property type="molecule type" value="Genomic_DNA"/>
</dbReference>
<dbReference type="Pfam" id="PF00668">
    <property type="entry name" value="Condensation"/>
    <property type="match status" value="4"/>
</dbReference>
<dbReference type="PANTHER" id="PTHR45527">
    <property type="entry name" value="NONRIBOSOMAL PEPTIDE SYNTHETASE"/>
    <property type="match status" value="1"/>
</dbReference>
<keyword evidence="7" id="KW-1185">Reference proteome</keyword>
<accession>A0A840EME3</accession>
<dbReference type="Gene3D" id="3.30.559.10">
    <property type="entry name" value="Chloramphenicol acetyltransferase-like domain"/>
    <property type="match status" value="4"/>
</dbReference>
<keyword evidence="3" id="KW-0597">Phosphoprotein</keyword>
<dbReference type="Gene3D" id="3.30.300.30">
    <property type="match status" value="3"/>
</dbReference>
<dbReference type="InterPro" id="IPR010071">
    <property type="entry name" value="AA_adenyl_dom"/>
</dbReference>
<dbReference type="GO" id="GO:0043041">
    <property type="term" value="P:amino acid activation for nonribosomal peptide biosynthetic process"/>
    <property type="evidence" value="ECO:0007669"/>
    <property type="project" value="TreeGrafter"/>
</dbReference>
<dbReference type="Pfam" id="PF00550">
    <property type="entry name" value="PP-binding"/>
    <property type="match status" value="3"/>
</dbReference>
<dbReference type="GO" id="GO:0003824">
    <property type="term" value="F:catalytic activity"/>
    <property type="evidence" value="ECO:0007669"/>
    <property type="project" value="InterPro"/>
</dbReference>
<dbReference type="SUPFAM" id="SSF52777">
    <property type="entry name" value="CoA-dependent acyltransferases"/>
    <property type="match status" value="8"/>
</dbReference>
<dbReference type="InterPro" id="IPR025110">
    <property type="entry name" value="AMP-bd_C"/>
</dbReference>